<name>A0A0H5QNR0_9EUKA</name>
<feature type="non-terminal residue" evidence="3">
    <location>
        <position position="1"/>
    </location>
</feature>
<feature type="non-terminal residue" evidence="3">
    <location>
        <position position="158"/>
    </location>
</feature>
<accession>A0A0H5QNR0</accession>
<dbReference type="InterPro" id="IPR006102">
    <property type="entry name" value="Ig-like_GH2"/>
</dbReference>
<dbReference type="SUPFAM" id="SSF49303">
    <property type="entry name" value="beta-Galactosidase/glucuronidase domain"/>
    <property type="match status" value="1"/>
</dbReference>
<dbReference type="GO" id="GO:0004567">
    <property type="term" value="F:beta-mannosidase activity"/>
    <property type="evidence" value="ECO:0007669"/>
    <property type="project" value="TreeGrafter"/>
</dbReference>
<keyword evidence="1" id="KW-0326">Glycosidase</keyword>
<dbReference type="Pfam" id="PF00703">
    <property type="entry name" value="Glyco_hydro_2"/>
    <property type="match status" value="1"/>
</dbReference>
<dbReference type="InterPro" id="IPR036156">
    <property type="entry name" value="Beta-gal/glucu_dom_sf"/>
</dbReference>
<dbReference type="GO" id="GO:0005975">
    <property type="term" value="P:carbohydrate metabolic process"/>
    <property type="evidence" value="ECO:0007669"/>
    <property type="project" value="InterPro"/>
</dbReference>
<dbReference type="EMBL" id="HACM01003201">
    <property type="protein sequence ID" value="CRZ03643.1"/>
    <property type="molecule type" value="Transcribed_RNA"/>
</dbReference>
<dbReference type="Gene3D" id="2.60.120.260">
    <property type="entry name" value="Galactose-binding domain-like"/>
    <property type="match status" value="1"/>
</dbReference>
<feature type="domain" description="Glycoside hydrolase family 2 immunoglobulin-like beta-sandwich" evidence="2">
    <location>
        <begin position="36"/>
        <end position="131"/>
    </location>
</feature>
<dbReference type="PANTHER" id="PTHR43730">
    <property type="entry name" value="BETA-MANNOSIDASE"/>
    <property type="match status" value="1"/>
</dbReference>
<dbReference type="GO" id="GO:0006516">
    <property type="term" value="P:glycoprotein catabolic process"/>
    <property type="evidence" value="ECO:0007669"/>
    <property type="project" value="TreeGrafter"/>
</dbReference>
<keyword evidence="1" id="KW-0378">Hydrolase</keyword>
<sequence>SDFGWDWGPAFAGSGIWKSAYLIVGARPLIYRAVFTQTHHHNSSVDLELLLSIDDKGWNQPYTVLASFDAHNQSHTVVPLGSGSHCVKFIFKIPQPILWWPRGYGQQHIYRAKYSIIGFGRDPKTVNIGIRQVELIREPIYGTNPGETFMLRVNGRDI</sequence>
<evidence type="ECO:0000256" key="1">
    <source>
        <dbReference type="ARBA" id="ARBA00023295"/>
    </source>
</evidence>
<dbReference type="InterPro" id="IPR050887">
    <property type="entry name" value="Beta-mannosidase_GH2"/>
</dbReference>
<dbReference type="AlphaFoldDB" id="A0A0H5QNR0"/>
<dbReference type="Gene3D" id="2.60.40.10">
    <property type="entry name" value="Immunoglobulins"/>
    <property type="match status" value="1"/>
</dbReference>
<proteinExistence type="predicted"/>
<evidence type="ECO:0000313" key="3">
    <source>
        <dbReference type="EMBL" id="CRZ03643.1"/>
    </source>
</evidence>
<evidence type="ECO:0000259" key="2">
    <source>
        <dbReference type="Pfam" id="PF00703"/>
    </source>
</evidence>
<protein>
    <recommendedName>
        <fullName evidence="2">Glycoside hydrolase family 2 immunoglobulin-like beta-sandwich domain-containing protein</fullName>
    </recommendedName>
</protein>
<dbReference type="InterPro" id="IPR013783">
    <property type="entry name" value="Ig-like_fold"/>
</dbReference>
<reference evidence="3" key="1">
    <citation type="submission" date="2015-04" db="EMBL/GenBank/DDBJ databases">
        <title>The genome sequence of the plant pathogenic Rhizarian Plasmodiophora brassicae reveals insights in its biotrophic life cycle and the origin of chitin synthesis.</title>
        <authorList>
            <person name="Schwelm A."/>
            <person name="Fogelqvist J."/>
            <person name="Knaust A."/>
            <person name="Julke S."/>
            <person name="Lilja T."/>
            <person name="Dhandapani V."/>
            <person name="Bonilla-Rosso G."/>
            <person name="Karlsson M."/>
            <person name="Shevchenko A."/>
            <person name="Choi S.R."/>
            <person name="Kim H.G."/>
            <person name="Park J.Y."/>
            <person name="Lim Y.P."/>
            <person name="Ludwig-Muller J."/>
            <person name="Dixelius C."/>
        </authorList>
    </citation>
    <scope>NUCLEOTIDE SEQUENCE</scope>
    <source>
        <tissue evidence="3">Potato root galls</tissue>
    </source>
</reference>
<organism evidence="3">
    <name type="scientific">Spongospora subterranea</name>
    <dbReference type="NCBI Taxonomy" id="70186"/>
    <lineage>
        <taxon>Eukaryota</taxon>
        <taxon>Sar</taxon>
        <taxon>Rhizaria</taxon>
        <taxon>Endomyxa</taxon>
        <taxon>Phytomyxea</taxon>
        <taxon>Plasmodiophorida</taxon>
        <taxon>Plasmodiophoridae</taxon>
        <taxon>Spongospora</taxon>
    </lineage>
</organism>
<dbReference type="PANTHER" id="PTHR43730:SF1">
    <property type="entry name" value="BETA-MANNOSIDASE"/>
    <property type="match status" value="1"/>
</dbReference>